<dbReference type="PANTHER" id="PTHR10579:SF43">
    <property type="entry name" value="ZINC FINGER (C3HC4-TYPE RING FINGER) FAMILY PROTEIN"/>
    <property type="match status" value="1"/>
</dbReference>
<dbReference type="SUPFAM" id="SSF53300">
    <property type="entry name" value="vWA-like"/>
    <property type="match status" value="1"/>
</dbReference>
<keyword evidence="4" id="KW-1185">Reference proteome</keyword>
<dbReference type="SMART" id="SM00327">
    <property type="entry name" value="VWA"/>
    <property type="match status" value="1"/>
</dbReference>
<evidence type="ECO:0000313" key="4">
    <source>
        <dbReference type="Proteomes" id="UP001327225"/>
    </source>
</evidence>
<dbReference type="EMBL" id="CP141059">
    <property type="protein sequence ID" value="WQQ26689.1"/>
    <property type="molecule type" value="Genomic_DNA"/>
</dbReference>
<sequence>MTPRTSAAAIAVFLSTALLTSCSDDPDPDSRRGIDARAYYEDYESVIEDDGAVNYSAQPTTEAEDASGEPPLPPAPNEDNFFRDHGTSGFVETATDARSTFALDVDTGSYGVARNLLGQGFRVPPAGIRVEEWVNAFEYDDPAPTDADLGLTTETGRAPTLEDGTQLVRVGISAREVSTADRPRVNITLVVDRSGSMDIRERLGLVQSSLALLADRLDPDDTVSVVSFEDQARPLLPPTPVKDTEAILAAIEELEPGGSTNLEAGLRLGYDIARETASSGDPEAVNLVVLASDGVANVGHTGPGSIVETIQEEGADGIHLVTVGYGLGNYNDHLMEQLADLGDGFYAYVDTYAEAEQLFGEDLVTTLTPVAGEARTQVAFDPELVTSYRLVGYDNRAIADEDFTDPGTDAGELGAGHHATALYEVRLAPGVEPGAVIGTAAVRWNQVGTGSTERQQEAVIDLVAADEESAPSYRLELAATVADLAQVLKHAAPYADRTVTLDGILDRARALAEVDVAGADDLVTVVEQAIAVE</sequence>
<dbReference type="InterPro" id="IPR036465">
    <property type="entry name" value="vWFA_dom_sf"/>
</dbReference>
<dbReference type="Gene3D" id="3.40.50.410">
    <property type="entry name" value="von Willebrand factor, type A domain"/>
    <property type="match status" value="1"/>
</dbReference>
<accession>A0ABZ0ZS26</accession>
<dbReference type="RefSeq" id="WP_322937519.1">
    <property type="nucleotide sequence ID" value="NZ_CP141059.1"/>
</dbReference>
<feature type="region of interest" description="Disordered" evidence="1">
    <location>
        <begin position="59"/>
        <end position="87"/>
    </location>
</feature>
<evidence type="ECO:0000259" key="2">
    <source>
        <dbReference type="PROSITE" id="PS50234"/>
    </source>
</evidence>
<dbReference type="InterPro" id="IPR051266">
    <property type="entry name" value="CLCR"/>
</dbReference>
<protein>
    <submittedName>
        <fullName evidence="3">von Willebrand factor type A domain-containing protein</fullName>
    </submittedName>
</protein>
<reference evidence="4" key="1">
    <citation type="submission" date="2023-12" db="EMBL/GenBank/DDBJ databases">
        <title>Novel species in genus Nocardioides.</title>
        <authorList>
            <person name="Zhou H."/>
        </authorList>
    </citation>
    <scope>NUCLEOTIDE SEQUENCE [LARGE SCALE GENOMIC DNA]</scope>
    <source>
        <strain evidence="4">HM61</strain>
    </source>
</reference>
<dbReference type="Pfam" id="PF12450">
    <property type="entry name" value="vWF_A"/>
    <property type="match status" value="1"/>
</dbReference>
<evidence type="ECO:0000313" key="3">
    <source>
        <dbReference type="EMBL" id="WQQ26689.1"/>
    </source>
</evidence>
<dbReference type="Pfam" id="PF00092">
    <property type="entry name" value="VWA"/>
    <property type="match status" value="1"/>
</dbReference>
<feature type="domain" description="VWFA" evidence="2">
    <location>
        <begin position="186"/>
        <end position="367"/>
    </location>
</feature>
<dbReference type="InterPro" id="IPR002035">
    <property type="entry name" value="VWF_A"/>
</dbReference>
<proteinExistence type="predicted"/>
<dbReference type="Proteomes" id="UP001327225">
    <property type="component" value="Chromosome"/>
</dbReference>
<dbReference type="PROSITE" id="PS50234">
    <property type="entry name" value="VWFA"/>
    <property type="match status" value="1"/>
</dbReference>
<dbReference type="InterPro" id="IPR022156">
    <property type="entry name" value="Uncharacterised_YfbK_N"/>
</dbReference>
<dbReference type="InterPro" id="IPR021908">
    <property type="entry name" value="YfbK_C"/>
</dbReference>
<evidence type="ECO:0000256" key="1">
    <source>
        <dbReference type="SAM" id="MobiDB-lite"/>
    </source>
</evidence>
<dbReference type="PANTHER" id="PTHR10579">
    <property type="entry name" value="CALCIUM-ACTIVATED CHLORIDE CHANNEL REGULATOR"/>
    <property type="match status" value="1"/>
</dbReference>
<dbReference type="Pfam" id="PF12034">
    <property type="entry name" value="YfbK_C"/>
    <property type="match status" value="1"/>
</dbReference>
<name>A0ABZ0ZS26_9ACTN</name>
<organism evidence="3 4">
    <name type="scientific">Nocardioides bizhenqiangii</name>
    <dbReference type="NCBI Taxonomy" id="3095076"/>
    <lineage>
        <taxon>Bacteria</taxon>
        <taxon>Bacillati</taxon>
        <taxon>Actinomycetota</taxon>
        <taxon>Actinomycetes</taxon>
        <taxon>Propionibacteriales</taxon>
        <taxon>Nocardioidaceae</taxon>
        <taxon>Nocardioides</taxon>
    </lineage>
</organism>
<gene>
    <name evidence="3" type="ORF">SHK19_00310</name>
</gene>
<dbReference type="PROSITE" id="PS51257">
    <property type="entry name" value="PROKAR_LIPOPROTEIN"/>
    <property type="match status" value="1"/>
</dbReference>